<feature type="compositionally biased region" description="Low complexity" evidence="3">
    <location>
        <begin position="23"/>
        <end position="32"/>
    </location>
</feature>
<feature type="compositionally biased region" description="Basic and acidic residues" evidence="3">
    <location>
        <begin position="63"/>
        <end position="76"/>
    </location>
</feature>
<dbReference type="GO" id="GO:0015297">
    <property type="term" value="F:antiporter activity"/>
    <property type="evidence" value="ECO:0007669"/>
    <property type="project" value="InterPro"/>
</dbReference>
<accession>K8EGD5</accession>
<protein>
    <recommendedName>
        <fullName evidence="2">Protein DETOXIFICATION</fullName>
    </recommendedName>
    <alternativeName>
        <fullName evidence="2">Multidrug and toxic compound extrusion protein</fullName>
    </alternativeName>
</protein>
<evidence type="ECO:0000256" key="3">
    <source>
        <dbReference type="SAM" id="MobiDB-lite"/>
    </source>
</evidence>
<dbReference type="OrthoDB" id="2126698at2759"/>
<feature type="transmembrane region" description="Helical" evidence="2">
    <location>
        <begin position="410"/>
        <end position="433"/>
    </location>
</feature>
<feature type="compositionally biased region" description="Acidic residues" evidence="3">
    <location>
        <begin position="42"/>
        <end position="62"/>
    </location>
</feature>
<keyword evidence="2" id="KW-1133">Transmembrane helix</keyword>
<feature type="region of interest" description="Disordered" evidence="3">
    <location>
        <begin position="23"/>
        <end position="81"/>
    </location>
</feature>
<dbReference type="EMBL" id="FO082273">
    <property type="protein sequence ID" value="CCO17044.1"/>
    <property type="molecule type" value="Genomic_DNA"/>
</dbReference>
<dbReference type="InterPro" id="IPR002528">
    <property type="entry name" value="MATE_fam"/>
</dbReference>
<feature type="transmembrane region" description="Helical" evidence="2">
    <location>
        <begin position="169"/>
        <end position="192"/>
    </location>
</feature>
<feature type="region of interest" description="Disordered" evidence="3">
    <location>
        <begin position="568"/>
        <end position="621"/>
    </location>
</feature>
<dbReference type="eggNOG" id="KOG1347">
    <property type="taxonomic scope" value="Eukaryota"/>
</dbReference>
<dbReference type="Pfam" id="PF01554">
    <property type="entry name" value="MatE"/>
    <property type="match status" value="2"/>
</dbReference>
<comment type="caution">
    <text evidence="2">Lacks conserved residue(s) required for the propagation of feature annotation.</text>
</comment>
<feature type="transmembrane region" description="Helical" evidence="2">
    <location>
        <begin position="125"/>
        <end position="148"/>
    </location>
</feature>
<feature type="compositionally biased region" description="Acidic residues" evidence="3">
    <location>
        <begin position="571"/>
        <end position="600"/>
    </location>
</feature>
<dbReference type="KEGG" id="bpg:Bathy06g00380"/>
<evidence type="ECO:0000313" key="5">
    <source>
        <dbReference type="Proteomes" id="UP000198341"/>
    </source>
</evidence>
<keyword evidence="5" id="KW-1185">Reference proteome</keyword>
<reference evidence="4 5" key="1">
    <citation type="submission" date="2011-10" db="EMBL/GenBank/DDBJ databases">
        <authorList>
            <person name="Genoscope - CEA"/>
        </authorList>
    </citation>
    <scope>NUCLEOTIDE SEQUENCE [LARGE SCALE GENOMIC DNA]</scope>
    <source>
        <strain evidence="4 5">RCC 1105</strain>
    </source>
</reference>
<feature type="transmembrane region" description="Helical" evidence="2">
    <location>
        <begin position="212"/>
        <end position="234"/>
    </location>
</feature>
<dbReference type="GeneID" id="19015505"/>
<sequence length="631" mass="69915">MSSSLSLFGFGVTAEDFTMSRSETLLSLSSSSSRRRRRLESDDVEEEEEEEEEEKEANDDDDERGRNGGRGGKERMASSSTLSLSTATKHIFSIGWPTCLQNVSAAVASLFAVSLISHHEDTTCVAAYGLGTSLCSVTGHCFLWGIGGALDTLSSQSFGMKKRRRVGELFWRAVAILVCTCWLPAMIVWSFAEEILCFMKFPKDVAKLVEVYAMAYAPGLLAQCFSCACLKTLLACKKSNTVAKISVVSSPMTMLLTYACIAKMKFGFVGAPLALTLVDVFKAACYCLSTFVLDEDVKKCFVLRRQSENSSRRRRRGAVAQFGKAAFSKWTTFFKIALPNLVLSIFEWWAWDLMNLLTGQLPNAKDALAAQTIQTNSMIVVYNIAGCVQRGASSCVGNALGAKKAKEAKIYATASFISAFSGTLLISSLYYAFGFECMNALYSNDHDPSARIILDNYVKPLTNLVSLFMLLDGVQVGSAGVVTGAGFQSKTMPALFVSYWMLALPVGVYLAFQRKMSLVGLWIGMSIGVFFHAFWVLFVVFGGEMFPNFKNSQWTIDWPEAVSRAELAVERDEEEKDDSFFEEEEEEEEEEEDDLEEEKEEQEREREGDYSGGENIGDDVEEALLRRHSNI</sequence>
<evidence type="ECO:0000256" key="2">
    <source>
        <dbReference type="RuleBase" id="RU004914"/>
    </source>
</evidence>
<comment type="similarity">
    <text evidence="1 2">Belongs to the multi antimicrobial extrusion (MATE) (TC 2.A.66.1) family.</text>
</comment>
<dbReference type="GO" id="GO:0042910">
    <property type="term" value="F:xenobiotic transmembrane transporter activity"/>
    <property type="evidence" value="ECO:0007669"/>
    <property type="project" value="InterPro"/>
</dbReference>
<keyword evidence="2" id="KW-0812">Transmembrane</keyword>
<evidence type="ECO:0000313" key="4">
    <source>
        <dbReference type="EMBL" id="CCO17044.1"/>
    </source>
</evidence>
<name>K8EGD5_9CHLO</name>
<dbReference type="PANTHER" id="PTHR11206">
    <property type="entry name" value="MULTIDRUG RESISTANCE PROTEIN"/>
    <property type="match status" value="1"/>
</dbReference>
<feature type="transmembrane region" description="Helical" evidence="2">
    <location>
        <begin position="518"/>
        <end position="541"/>
    </location>
</feature>
<organism evidence="4 5">
    <name type="scientific">Bathycoccus prasinos</name>
    <dbReference type="NCBI Taxonomy" id="41875"/>
    <lineage>
        <taxon>Eukaryota</taxon>
        <taxon>Viridiplantae</taxon>
        <taxon>Chlorophyta</taxon>
        <taxon>Mamiellophyceae</taxon>
        <taxon>Mamiellales</taxon>
        <taxon>Bathycoccaceae</taxon>
        <taxon>Bathycoccus</taxon>
    </lineage>
</organism>
<keyword evidence="2" id="KW-0472">Membrane</keyword>
<dbReference type="AlphaFoldDB" id="K8EGD5"/>
<proteinExistence type="inferred from homology"/>
<dbReference type="GO" id="GO:0016020">
    <property type="term" value="C:membrane"/>
    <property type="evidence" value="ECO:0007669"/>
    <property type="project" value="InterPro"/>
</dbReference>
<gene>
    <name evidence="4" type="ORF">Bathy06g00380</name>
</gene>
<feature type="transmembrane region" description="Helical" evidence="2">
    <location>
        <begin position="494"/>
        <end position="512"/>
    </location>
</feature>
<dbReference type="RefSeq" id="XP_007512444.1">
    <property type="nucleotide sequence ID" value="XM_007512382.1"/>
</dbReference>
<evidence type="ECO:0000256" key="1">
    <source>
        <dbReference type="ARBA" id="ARBA00010199"/>
    </source>
</evidence>
<dbReference type="Proteomes" id="UP000198341">
    <property type="component" value="Chromosome 6"/>
</dbReference>